<gene>
    <name evidence="1" type="ORF">K3G42_011140</name>
</gene>
<organism evidence="1 2">
    <name type="scientific">Sphaerodactylus townsendi</name>
    <dbReference type="NCBI Taxonomy" id="933632"/>
    <lineage>
        <taxon>Eukaryota</taxon>
        <taxon>Metazoa</taxon>
        <taxon>Chordata</taxon>
        <taxon>Craniata</taxon>
        <taxon>Vertebrata</taxon>
        <taxon>Euteleostomi</taxon>
        <taxon>Lepidosauria</taxon>
        <taxon>Squamata</taxon>
        <taxon>Bifurcata</taxon>
        <taxon>Gekkota</taxon>
        <taxon>Sphaerodactylidae</taxon>
        <taxon>Sphaerodactylus</taxon>
    </lineage>
</organism>
<evidence type="ECO:0000313" key="2">
    <source>
        <dbReference type="Proteomes" id="UP000827872"/>
    </source>
</evidence>
<comment type="caution">
    <text evidence="1">The sequence shown here is derived from an EMBL/GenBank/DDBJ whole genome shotgun (WGS) entry which is preliminary data.</text>
</comment>
<keyword evidence="2" id="KW-1185">Reference proteome</keyword>
<evidence type="ECO:0000313" key="1">
    <source>
        <dbReference type="EMBL" id="KAH8006690.1"/>
    </source>
</evidence>
<reference evidence="1" key="1">
    <citation type="submission" date="2021-08" db="EMBL/GenBank/DDBJ databases">
        <title>The first chromosome-level gecko genome reveals the dynamic sex chromosomes of Neotropical dwarf geckos (Sphaerodactylidae: Sphaerodactylus).</title>
        <authorList>
            <person name="Pinto B.J."/>
            <person name="Keating S.E."/>
            <person name="Gamble T."/>
        </authorList>
    </citation>
    <scope>NUCLEOTIDE SEQUENCE</scope>
    <source>
        <strain evidence="1">TG3544</strain>
    </source>
</reference>
<dbReference type="Proteomes" id="UP000827872">
    <property type="component" value="Linkage Group LG06"/>
</dbReference>
<accession>A0ACB8FNZ8</accession>
<dbReference type="EMBL" id="CM037619">
    <property type="protein sequence ID" value="KAH8006690.1"/>
    <property type="molecule type" value="Genomic_DNA"/>
</dbReference>
<name>A0ACB8FNZ8_9SAUR</name>
<proteinExistence type="predicted"/>
<sequence>MPCIWASKRLLNSGLERPVEIRLPVMSELYDLLSSGKSSVLESLVGRDLLPRGTGIVTRRPLILQLVHVSAEDRRKTAGDENDHTLALSGYECT</sequence>
<protein>
    <submittedName>
        <fullName evidence="1">Uncharacterized protein</fullName>
    </submittedName>
</protein>